<organism evidence="3 4">
    <name type="scientific">Prevotella melaninogenica</name>
    <dbReference type="NCBI Taxonomy" id="28132"/>
    <lineage>
        <taxon>Bacteria</taxon>
        <taxon>Pseudomonadati</taxon>
        <taxon>Bacteroidota</taxon>
        <taxon>Bacteroidia</taxon>
        <taxon>Bacteroidales</taxon>
        <taxon>Prevotellaceae</taxon>
        <taxon>Prevotella</taxon>
    </lineage>
</organism>
<dbReference type="InterPro" id="IPR011042">
    <property type="entry name" value="6-blade_b-propeller_TolB-like"/>
</dbReference>
<dbReference type="EMBL" id="CP054010">
    <property type="protein sequence ID" value="QKH88020.1"/>
    <property type="molecule type" value="Genomic_DNA"/>
</dbReference>
<dbReference type="CDD" id="cd00603">
    <property type="entry name" value="IPT_PCSR"/>
    <property type="match status" value="1"/>
</dbReference>
<dbReference type="SUPFAM" id="SSF81296">
    <property type="entry name" value="E set domains"/>
    <property type="match status" value="1"/>
</dbReference>
<evidence type="ECO:0000256" key="1">
    <source>
        <dbReference type="ARBA" id="ARBA00022737"/>
    </source>
</evidence>
<protein>
    <submittedName>
        <fullName evidence="3">IPT/TIG domain-containing protein</fullName>
    </submittedName>
</protein>
<dbReference type="PANTHER" id="PTHR13833:SF71">
    <property type="entry name" value="NHL DOMAIN-CONTAINING PROTEIN"/>
    <property type="match status" value="1"/>
</dbReference>
<dbReference type="Gene3D" id="2.120.10.30">
    <property type="entry name" value="TolB, C-terminal domain"/>
    <property type="match status" value="1"/>
</dbReference>
<sequence length="499" mass="55062">MKRLFKSYLWMVLMGSLAWVSCSDKEVGGTAGTAFDPSQPIVISDFYPDSGGIATPMIITGKNFGTDTTGLALWYVDEDGRRHRGGLVSSNGEKLYCYVPAGLTYKRNIKLEVTRANGTDTIKGAGDRDFKYITQTAVTTIVGTQTSDAHATKIDKLLTSNLSAPGYLCVDNENNIFIVQHRFDDSFVANGSNSFIECRNEKNENVGGMVLKADLKRDQLSILQVNSNTKEKINAPAYSTLDGYEGVYVPDDSGRKYYSLLKDQGYAVHKQQFINPNGYANLDQSNWKYCFVINKNDQMIYSVMFKGQLIRINPKTRKAELLLKRVGKDGPKGDGGSDTFCTFSPTQPNRLFISFTDAHQIWYVDVDQLLDKDSLTYQGEPYAGISSFGTVNVTEGKGWEDGALKNAKFCYPRQMTFTKDGKLYIADSGNHCIRMIDTTLGKNARVTTPIGVPQSAGFQDGGVELAKFNWPTGVAVSADGSTVYVADSKNQVIRELSIK</sequence>
<dbReference type="AlphaFoldDB" id="A0A7D4JYN6"/>
<keyword evidence="2" id="KW-0732">Signal</keyword>
<dbReference type="Proteomes" id="UP000500843">
    <property type="component" value="Chromosome 1"/>
</dbReference>
<feature type="signal peptide" evidence="2">
    <location>
        <begin position="1"/>
        <end position="21"/>
    </location>
</feature>
<accession>A0A7D4JYN6</accession>
<dbReference type="InterPro" id="IPR014756">
    <property type="entry name" value="Ig_E-set"/>
</dbReference>
<gene>
    <name evidence="3" type="ORF">FIU21_03360</name>
</gene>
<dbReference type="RefSeq" id="WP_036885799.1">
    <property type="nucleotide sequence ID" value="NZ_CP054010.1"/>
</dbReference>
<dbReference type="PROSITE" id="PS51257">
    <property type="entry name" value="PROKAR_LIPOPROTEIN"/>
    <property type="match status" value="1"/>
</dbReference>
<dbReference type="InterPro" id="IPR001258">
    <property type="entry name" value="NHL_repeat"/>
</dbReference>
<dbReference type="Gene3D" id="2.60.40.10">
    <property type="entry name" value="Immunoglobulins"/>
    <property type="match status" value="1"/>
</dbReference>
<dbReference type="InterPro" id="IPR013783">
    <property type="entry name" value="Ig-like_fold"/>
</dbReference>
<dbReference type="SUPFAM" id="SSF101898">
    <property type="entry name" value="NHL repeat"/>
    <property type="match status" value="1"/>
</dbReference>
<dbReference type="Pfam" id="PF01436">
    <property type="entry name" value="NHL"/>
    <property type="match status" value="1"/>
</dbReference>
<proteinExistence type="predicted"/>
<evidence type="ECO:0000313" key="3">
    <source>
        <dbReference type="EMBL" id="QKH88020.1"/>
    </source>
</evidence>
<evidence type="ECO:0000256" key="2">
    <source>
        <dbReference type="SAM" id="SignalP"/>
    </source>
</evidence>
<name>A0A7D4JYN6_9BACT</name>
<evidence type="ECO:0000313" key="4">
    <source>
        <dbReference type="Proteomes" id="UP000500843"/>
    </source>
</evidence>
<reference evidence="3 4" key="1">
    <citation type="submission" date="2020-05" db="EMBL/GenBank/DDBJ databases">
        <title>FDA dAtabase for Regulatory Grade micrObial Sequences (FDA-ARGOS): Supporting development and validation of Infectious Disease Dx tests.</title>
        <authorList>
            <person name="Moreno J."/>
            <person name="Tallon L."/>
            <person name="Sadzewicz L."/>
            <person name="Zhao X."/>
            <person name="Vavikolanu K."/>
            <person name="Mehta A."/>
            <person name="Aluvathingal J."/>
            <person name="Nadendla S."/>
            <person name="Myers T."/>
            <person name="Yan Y."/>
            <person name="Sichtig H."/>
        </authorList>
    </citation>
    <scope>NUCLEOTIDE SEQUENCE [LARGE SCALE GENOMIC DNA]</scope>
    <source>
        <strain evidence="3 4">FDAARGOS_760</strain>
    </source>
</reference>
<dbReference type="PANTHER" id="PTHR13833">
    <property type="match status" value="1"/>
</dbReference>
<keyword evidence="1" id="KW-0677">Repeat</keyword>
<feature type="chain" id="PRO_5028947160" evidence="2">
    <location>
        <begin position="22"/>
        <end position="499"/>
    </location>
</feature>